<feature type="compositionally biased region" description="Basic and acidic residues" evidence="1">
    <location>
        <begin position="111"/>
        <end position="124"/>
    </location>
</feature>
<keyword evidence="2" id="KW-0472">Membrane</keyword>
<reference evidence="3 4" key="1">
    <citation type="submission" date="2024-02" db="EMBL/GenBank/DDBJ databases">
        <authorList>
            <person name="Daric V."/>
            <person name="Darras S."/>
        </authorList>
    </citation>
    <scope>NUCLEOTIDE SEQUENCE [LARGE SCALE GENOMIC DNA]</scope>
</reference>
<keyword evidence="2" id="KW-0812">Transmembrane</keyword>
<feature type="transmembrane region" description="Helical" evidence="2">
    <location>
        <begin position="32"/>
        <end position="49"/>
    </location>
</feature>
<dbReference type="EMBL" id="CAWYQH010000130">
    <property type="protein sequence ID" value="CAK8692737.1"/>
    <property type="molecule type" value="Genomic_DNA"/>
</dbReference>
<name>A0ABP0GLZ9_CLALP</name>
<evidence type="ECO:0000313" key="3">
    <source>
        <dbReference type="EMBL" id="CAK8692737.1"/>
    </source>
</evidence>
<evidence type="ECO:0000256" key="2">
    <source>
        <dbReference type="SAM" id="Phobius"/>
    </source>
</evidence>
<keyword evidence="4" id="KW-1185">Reference proteome</keyword>
<protein>
    <submittedName>
        <fullName evidence="3">Uncharacterized protein</fullName>
    </submittedName>
</protein>
<feature type="region of interest" description="Disordered" evidence="1">
    <location>
        <begin position="93"/>
        <end position="124"/>
    </location>
</feature>
<sequence>MFSFTFICTELECKLLQSDVIMWQCSRVKQNGIIFLALISFSTVLMYNYQQADSFIYPKNAFRHHYHRVQGFENKSDQIENLRDEKTDILKDESPRLEEDFGQQSSDEGEKEFMTRMRERMDDR</sequence>
<evidence type="ECO:0000313" key="4">
    <source>
        <dbReference type="Proteomes" id="UP001642483"/>
    </source>
</evidence>
<organism evidence="3 4">
    <name type="scientific">Clavelina lepadiformis</name>
    <name type="common">Light-bulb sea squirt</name>
    <name type="synonym">Ascidia lepadiformis</name>
    <dbReference type="NCBI Taxonomy" id="159417"/>
    <lineage>
        <taxon>Eukaryota</taxon>
        <taxon>Metazoa</taxon>
        <taxon>Chordata</taxon>
        <taxon>Tunicata</taxon>
        <taxon>Ascidiacea</taxon>
        <taxon>Aplousobranchia</taxon>
        <taxon>Clavelinidae</taxon>
        <taxon>Clavelina</taxon>
    </lineage>
</organism>
<gene>
    <name evidence="3" type="ORF">CVLEPA_LOCUS25983</name>
</gene>
<evidence type="ECO:0000256" key="1">
    <source>
        <dbReference type="SAM" id="MobiDB-lite"/>
    </source>
</evidence>
<dbReference type="Proteomes" id="UP001642483">
    <property type="component" value="Unassembled WGS sequence"/>
</dbReference>
<proteinExistence type="predicted"/>
<accession>A0ABP0GLZ9</accession>
<comment type="caution">
    <text evidence="3">The sequence shown here is derived from an EMBL/GenBank/DDBJ whole genome shotgun (WGS) entry which is preliminary data.</text>
</comment>
<keyword evidence="2" id="KW-1133">Transmembrane helix</keyword>